<keyword evidence="7" id="KW-1185">Reference proteome</keyword>
<dbReference type="RefSeq" id="WP_166034762.1">
    <property type="nucleotide sequence ID" value="NZ_CP049887.1"/>
</dbReference>
<feature type="compositionally biased region" description="Basic and acidic residues" evidence="4">
    <location>
        <begin position="123"/>
        <end position="142"/>
    </location>
</feature>
<dbReference type="Proteomes" id="UP000501747">
    <property type="component" value="Chromosome"/>
</dbReference>
<dbReference type="AlphaFoldDB" id="A0A6G8AUE6"/>
<evidence type="ECO:0000313" key="7">
    <source>
        <dbReference type="Proteomes" id="UP000501747"/>
    </source>
</evidence>
<dbReference type="PANTHER" id="PTHR33941">
    <property type="entry name" value="PROPANEDIOL UTILIZATION PROTEIN PDUA"/>
    <property type="match status" value="1"/>
</dbReference>
<dbReference type="InterPro" id="IPR000249">
    <property type="entry name" value="BMC_dom"/>
</dbReference>
<accession>A0A6G8AUE6</accession>
<evidence type="ECO:0000256" key="2">
    <source>
        <dbReference type="ARBA" id="ARBA00024446"/>
    </source>
</evidence>
<evidence type="ECO:0000259" key="5">
    <source>
        <dbReference type="PROSITE" id="PS51930"/>
    </source>
</evidence>
<protein>
    <submittedName>
        <fullName evidence="6">BMC domain-containing protein</fullName>
    </submittedName>
</protein>
<dbReference type="SMART" id="SM00877">
    <property type="entry name" value="BMC"/>
    <property type="match status" value="1"/>
</dbReference>
<dbReference type="PANTHER" id="PTHR33941:SF11">
    <property type="entry name" value="BACTERIAL MICROCOMPARTMENT SHELL PROTEIN PDUJ"/>
    <property type="match status" value="1"/>
</dbReference>
<evidence type="ECO:0000313" key="6">
    <source>
        <dbReference type="EMBL" id="QIL48626.1"/>
    </source>
</evidence>
<feature type="region of interest" description="Disordered" evidence="4">
    <location>
        <begin position="123"/>
        <end position="149"/>
    </location>
</feature>
<proteinExistence type="inferred from homology"/>
<dbReference type="InterPro" id="IPR037233">
    <property type="entry name" value="CcmK-like_sf"/>
</dbReference>
<dbReference type="GO" id="GO:0031469">
    <property type="term" value="C:bacterial microcompartment"/>
    <property type="evidence" value="ECO:0007669"/>
    <property type="project" value="UniProtKB-SubCell"/>
</dbReference>
<evidence type="ECO:0000256" key="1">
    <source>
        <dbReference type="ARBA" id="ARBA00024322"/>
    </source>
</evidence>
<dbReference type="InterPro" id="IPR050575">
    <property type="entry name" value="BMC_shell"/>
</dbReference>
<sequence length="149" mass="16007">MKIESLGLIEIKGYLGAVAAADAALKTADVTLLNAEVIKGGQTTIQLVGDVAAVKVAVEAGSVVAENLNCLISSHVIPRMAQDTAEMVMASVEAKKKNKEAKKEVKQEIVVEEIEIKEELKVEETPTSKIPKIDLKKSESKKVTKPKKK</sequence>
<dbReference type="KEGG" id="vhy:G7082_08975"/>
<comment type="subcellular location">
    <subcellularLocation>
        <location evidence="1">Bacterial microcompartment</location>
    </subcellularLocation>
</comment>
<reference evidence="6 7" key="1">
    <citation type="submission" date="2020-03" db="EMBL/GenBank/DDBJ databases">
        <title>Vagococcus sp. nov., isolated from beetles.</title>
        <authorList>
            <person name="Hyun D.-W."/>
            <person name="Bae J.-W."/>
        </authorList>
    </citation>
    <scope>NUCLEOTIDE SEQUENCE [LARGE SCALE GENOMIC DNA]</scope>
    <source>
        <strain evidence="6 7">HDW17B</strain>
    </source>
</reference>
<dbReference type="Gene3D" id="3.30.70.1710">
    <property type="match status" value="1"/>
</dbReference>
<dbReference type="CDD" id="cd07045">
    <property type="entry name" value="BMC_CcmK_like"/>
    <property type="match status" value="1"/>
</dbReference>
<feature type="domain" description="BMC" evidence="5">
    <location>
        <begin position="5"/>
        <end position="89"/>
    </location>
</feature>
<organism evidence="6 7">
    <name type="scientific">Vagococcus hydrophili</name>
    <dbReference type="NCBI Taxonomy" id="2714947"/>
    <lineage>
        <taxon>Bacteria</taxon>
        <taxon>Bacillati</taxon>
        <taxon>Bacillota</taxon>
        <taxon>Bacilli</taxon>
        <taxon>Lactobacillales</taxon>
        <taxon>Enterococcaceae</taxon>
        <taxon>Vagococcus</taxon>
    </lineage>
</organism>
<keyword evidence="2" id="KW-1283">Bacterial microcompartment</keyword>
<dbReference type="Pfam" id="PF00936">
    <property type="entry name" value="BMC"/>
    <property type="match status" value="1"/>
</dbReference>
<dbReference type="EMBL" id="CP049887">
    <property type="protein sequence ID" value="QIL48626.1"/>
    <property type="molecule type" value="Genomic_DNA"/>
</dbReference>
<dbReference type="PROSITE" id="PS51930">
    <property type="entry name" value="BMC_2"/>
    <property type="match status" value="1"/>
</dbReference>
<dbReference type="SUPFAM" id="SSF143414">
    <property type="entry name" value="CcmK-like"/>
    <property type="match status" value="1"/>
</dbReference>
<evidence type="ECO:0000256" key="3">
    <source>
        <dbReference type="PROSITE-ProRule" id="PRU01278"/>
    </source>
</evidence>
<evidence type="ECO:0000256" key="4">
    <source>
        <dbReference type="SAM" id="MobiDB-lite"/>
    </source>
</evidence>
<dbReference type="InterPro" id="IPR044872">
    <property type="entry name" value="CcmK/CsoS1_BMC"/>
</dbReference>
<gene>
    <name evidence="6" type="ORF">G7082_08975</name>
</gene>
<comment type="similarity">
    <text evidence="3">Belongs to the bacterial microcompartments protein family.</text>
</comment>
<name>A0A6G8AUE6_9ENTE</name>